<name>A0AA86W472_9FABA</name>
<accession>A0AA86W472</accession>
<dbReference type="AlphaFoldDB" id="A0AA86W472"/>
<dbReference type="Proteomes" id="UP001189624">
    <property type="component" value="Chromosome 11"/>
</dbReference>
<keyword evidence="6" id="KW-1185">Reference proteome</keyword>
<dbReference type="SUPFAM" id="SSF52540">
    <property type="entry name" value="P-loop containing nucleoside triphosphate hydrolases"/>
    <property type="match status" value="1"/>
</dbReference>
<keyword evidence="2 3" id="KW-0808">Transferase</keyword>
<dbReference type="EC" id="2.8.2.-" evidence="3"/>
<dbReference type="Gramene" id="rna-AYBTSS11_LOCUS30492">
    <property type="protein sequence ID" value="CAJ1978300.1"/>
    <property type="gene ID" value="gene-AYBTSS11_LOCUS30492"/>
</dbReference>
<sequence>MLTNNYSLVEPEEACMTVIVAICQNSYVLYLKEFQAKESDVVVASFPKSGTIWLKALTFAIVNHQSFSSLEDHPLLTSNPHELVPFFEFIFGGNYIHDQNLHLSTMTEPRIFGTHTPFPSLPKSIKESNCKIVYICRNPFDNFVSAWNYFNKIKPVIVSELTLEEAFEMYCNGIMDYGPWWSHMLGYWEESMARPNKVLFLKYDDLKGDVNQHVKIIAKFLDCPFSEEEASNEMIESIIKLCSFEKMKDLEVNKSGMYKGSIEKKNFFRKGETGDWVNYFSPSMIEKLSKIIEEKLNGSGLSFGSATLPIITSCSGCDVK</sequence>
<feature type="domain" description="Sulfotransferase" evidence="4">
    <location>
        <begin position="39"/>
        <end position="300"/>
    </location>
</feature>
<dbReference type="EMBL" id="OY731408">
    <property type="protein sequence ID" value="CAJ1978300.1"/>
    <property type="molecule type" value="Genomic_DNA"/>
</dbReference>
<dbReference type="GO" id="GO:0008146">
    <property type="term" value="F:sulfotransferase activity"/>
    <property type="evidence" value="ECO:0007669"/>
    <property type="project" value="InterPro"/>
</dbReference>
<evidence type="ECO:0000256" key="1">
    <source>
        <dbReference type="ARBA" id="ARBA00005771"/>
    </source>
</evidence>
<organism evidence="5 6">
    <name type="scientific">Sphenostylis stenocarpa</name>
    <dbReference type="NCBI Taxonomy" id="92480"/>
    <lineage>
        <taxon>Eukaryota</taxon>
        <taxon>Viridiplantae</taxon>
        <taxon>Streptophyta</taxon>
        <taxon>Embryophyta</taxon>
        <taxon>Tracheophyta</taxon>
        <taxon>Spermatophyta</taxon>
        <taxon>Magnoliopsida</taxon>
        <taxon>eudicotyledons</taxon>
        <taxon>Gunneridae</taxon>
        <taxon>Pentapetalae</taxon>
        <taxon>rosids</taxon>
        <taxon>fabids</taxon>
        <taxon>Fabales</taxon>
        <taxon>Fabaceae</taxon>
        <taxon>Papilionoideae</taxon>
        <taxon>50 kb inversion clade</taxon>
        <taxon>NPAAA clade</taxon>
        <taxon>indigoferoid/millettioid clade</taxon>
        <taxon>Phaseoleae</taxon>
        <taxon>Sphenostylis</taxon>
    </lineage>
</organism>
<gene>
    <name evidence="5" type="ORF">AYBTSS11_LOCUS30492</name>
</gene>
<evidence type="ECO:0000256" key="2">
    <source>
        <dbReference type="ARBA" id="ARBA00022679"/>
    </source>
</evidence>
<evidence type="ECO:0000313" key="6">
    <source>
        <dbReference type="Proteomes" id="UP001189624"/>
    </source>
</evidence>
<protein>
    <recommendedName>
        <fullName evidence="3">Sulfotransferase</fullName>
        <ecNumber evidence="3">2.8.2.-</ecNumber>
    </recommendedName>
</protein>
<evidence type="ECO:0000256" key="3">
    <source>
        <dbReference type="RuleBase" id="RU361155"/>
    </source>
</evidence>
<dbReference type="InterPro" id="IPR027417">
    <property type="entry name" value="P-loop_NTPase"/>
</dbReference>
<proteinExistence type="inferred from homology"/>
<dbReference type="InterPro" id="IPR000863">
    <property type="entry name" value="Sulfotransferase_dom"/>
</dbReference>
<comment type="similarity">
    <text evidence="1 3">Belongs to the sulfotransferase 1 family.</text>
</comment>
<dbReference type="PANTHER" id="PTHR11783">
    <property type="entry name" value="SULFOTRANSFERASE SULT"/>
    <property type="match status" value="1"/>
</dbReference>
<evidence type="ECO:0000259" key="4">
    <source>
        <dbReference type="Pfam" id="PF00685"/>
    </source>
</evidence>
<reference evidence="5" key="1">
    <citation type="submission" date="2023-10" db="EMBL/GenBank/DDBJ databases">
        <authorList>
            <person name="Domelevo Entfellner J.-B."/>
        </authorList>
    </citation>
    <scope>NUCLEOTIDE SEQUENCE</scope>
</reference>
<dbReference type="Pfam" id="PF00685">
    <property type="entry name" value="Sulfotransfer_1"/>
    <property type="match status" value="1"/>
</dbReference>
<evidence type="ECO:0000313" key="5">
    <source>
        <dbReference type="EMBL" id="CAJ1978300.1"/>
    </source>
</evidence>
<dbReference type="Gene3D" id="3.40.50.300">
    <property type="entry name" value="P-loop containing nucleotide triphosphate hydrolases"/>
    <property type="match status" value="1"/>
</dbReference>